<evidence type="ECO:0000313" key="8">
    <source>
        <dbReference type="Proteomes" id="UP000189733"/>
    </source>
</evidence>
<dbReference type="InterPro" id="IPR009010">
    <property type="entry name" value="Asp_de-COase-like_dom_sf"/>
</dbReference>
<dbReference type="Gene3D" id="3.40.228.10">
    <property type="entry name" value="Dimethylsulfoxide Reductase, domain 2"/>
    <property type="match status" value="1"/>
</dbReference>
<dbReference type="CDD" id="cd02790">
    <property type="entry name" value="MopB_CT_Formate-Dh_H"/>
    <property type="match status" value="1"/>
</dbReference>
<dbReference type="InterPro" id="IPR006655">
    <property type="entry name" value="Mopterin_OxRdtase_prok_CS"/>
</dbReference>
<dbReference type="Proteomes" id="UP000189733">
    <property type="component" value="Unassembled WGS sequence"/>
</dbReference>
<evidence type="ECO:0000256" key="4">
    <source>
        <dbReference type="ARBA" id="ARBA00023014"/>
    </source>
</evidence>
<dbReference type="InterPro" id="IPR006656">
    <property type="entry name" value="Mopterin_OxRdtase"/>
</dbReference>
<dbReference type="EMBL" id="FUYA01000012">
    <property type="protein sequence ID" value="SKA82522.1"/>
    <property type="molecule type" value="Genomic_DNA"/>
</dbReference>
<evidence type="ECO:0000256" key="2">
    <source>
        <dbReference type="ARBA" id="ARBA00023002"/>
    </source>
</evidence>
<dbReference type="GO" id="GO:0046872">
    <property type="term" value="F:metal ion binding"/>
    <property type="evidence" value="ECO:0007669"/>
    <property type="project" value="UniProtKB-KW"/>
</dbReference>
<dbReference type="InterPro" id="IPR006657">
    <property type="entry name" value="MoPterin_dinucl-bd_dom"/>
</dbReference>
<accession>A0A1T4WYT6</accession>
<dbReference type="Gene3D" id="2.40.40.20">
    <property type="match status" value="1"/>
</dbReference>
<evidence type="ECO:0000259" key="5">
    <source>
        <dbReference type="Pfam" id="PF00384"/>
    </source>
</evidence>
<proteinExistence type="predicted"/>
<keyword evidence="3" id="KW-0408">Iron</keyword>
<dbReference type="GO" id="GO:0043546">
    <property type="term" value="F:molybdopterin cofactor binding"/>
    <property type="evidence" value="ECO:0007669"/>
    <property type="project" value="InterPro"/>
</dbReference>
<dbReference type="GO" id="GO:0016020">
    <property type="term" value="C:membrane"/>
    <property type="evidence" value="ECO:0007669"/>
    <property type="project" value="TreeGrafter"/>
</dbReference>
<feature type="domain" description="Molybdopterin oxidoreductase" evidence="5">
    <location>
        <begin position="10"/>
        <end position="345"/>
    </location>
</feature>
<evidence type="ECO:0000256" key="1">
    <source>
        <dbReference type="ARBA" id="ARBA00022723"/>
    </source>
</evidence>
<keyword evidence="4" id="KW-0411">Iron-sulfur</keyword>
<keyword evidence="2" id="KW-0560">Oxidoreductase</keyword>
<dbReference type="GO" id="GO:0051536">
    <property type="term" value="F:iron-sulfur cluster binding"/>
    <property type="evidence" value="ECO:0007669"/>
    <property type="project" value="UniProtKB-KW"/>
</dbReference>
<dbReference type="GO" id="GO:0003954">
    <property type="term" value="F:NADH dehydrogenase activity"/>
    <property type="evidence" value="ECO:0007669"/>
    <property type="project" value="TreeGrafter"/>
</dbReference>
<evidence type="ECO:0000259" key="6">
    <source>
        <dbReference type="Pfam" id="PF01568"/>
    </source>
</evidence>
<dbReference type="Pfam" id="PF01568">
    <property type="entry name" value="Molydop_binding"/>
    <property type="match status" value="1"/>
</dbReference>
<organism evidence="7 8">
    <name type="scientific">Desulfobaculum bizertense DSM 18034</name>
    <dbReference type="NCBI Taxonomy" id="1121442"/>
    <lineage>
        <taxon>Bacteria</taxon>
        <taxon>Pseudomonadati</taxon>
        <taxon>Thermodesulfobacteriota</taxon>
        <taxon>Desulfovibrionia</taxon>
        <taxon>Desulfovibrionales</taxon>
        <taxon>Desulfovibrionaceae</taxon>
        <taxon>Desulfobaculum</taxon>
    </lineage>
</organism>
<dbReference type="PANTHER" id="PTHR43105:SF14">
    <property type="entry name" value="FORMATE DEHYDROGENASE H"/>
    <property type="match status" value="1"/>
</dbReference>
<dbReference type="Pfam" id="PF00384">
    <property type="entry name" value="Molybdopterin"/>
    <property type="match status" value="1"/>
</dbReference>
<gene>
    <name evidence="7" type="ORF">SAMN02745702_02812</name>
</gene>
<name>A0A1T4WYT6_9BACT</name>
<dbReference type="GO" id="GO:0022904">
    <property type="term" value="P:respiratory electron transport chain"/>
    <property type="evidence" value="ECO:0007669"/>
    <property type="project" value="TreeGrafter"/>
</dbReference>
<dbReference type="Gene3D" id="3.40.50.740">
    <property type="match status" value="1"/>
</dbReference>
<dbReference type="SUPFAM" id="SSF53706">
    <property type="entry name" value="Formate dehydrogenase/DMSO reductase, domains 1-3"/>
    <property type="match status" value="1"/>
</dbReference>
<dbReference type="PANTHER" id="PTHR43105">
    <property type="entry name" value="RESPIRATORY NITRATE REDUCTASE"/>
    <property type="match status" value="1"/>
</dbReference>
<dbReference type="PROSITE" id="PS00490">
    <property type="entry name" value="MOLYBDOPTERIN_PROK_2"/>
    <property type="match status" value="1"/>
</dbReference>
<evidence type="ECO:0000256" key="3">
    <source>
        <dbReference type="ARBA" id="ARBA00023004"/>
    </source>
</evidence>
<protein>
    <submittedName>
        <fullName evidence="7">Formate dehydrogenase major subunit</fullName>
    </submittedName>
</protein>
<dbReference type="InterPro" id="IPR050123">
    <property type="entry name" value="Prok_molybdopt-oxidoreductase"/>
</dbReference>
<keyword evidence="8" id="KW-1185">Reference proteome</keyword>
<reference evidence="7 8" key="1">
    <citation type="submission" date="2017-02" db="EMBL/GenBank/DDBJ databases">
        <authorList>
            <person name="Peterson S.W."/>
        </authorList>
    </citation>
    <scope>NUCLEOTIDE SEQUENCE [LARGE SCALE GENOMIC DNA]</scope>
    <source>
        <strain evidence="7 8">DSM 18034</strain>
    </source>
</reference>
<dbReference type="STRING" id="1121442.SAMN02745702_02812"/>
<keyword evidence="1" id="KW-0479">Metal-binding</keyword>
<dbReference type="SUPFAM" id="SSF50692">
    <property type="entry name" value="ADC-like"/>
    <property type="match status" value="1"/>
</dbReference>
<dbReference type="AlphaFoldDB" id="A0A1T4WYT6"/>
<dbReference type="InterPro" id="IPR041925">
    <property type="entry name" value="CT_Formate-Dh_H"/>
</dbReference>
<evidence type="ECO:0000313" key="7">
    <source>
        <dbReference type="EMBL" id="SKA82522.1"/>
    </source>
</evidence>
<feature type="domain" description="Molybdopterin dinucleotide-binding" evidence="6">
    <location>
        <begin position="428"/>
        <end position="534"/>
    </location>
</feature>
<sequence length="551" mass="60067">MAGLATAFGNGSMTNSIGELDDMGSRDCILAIGTNTTECHPIIGLGMVRAAERGAQLIVADPRAITLTQHATLWLRLKPGTDAALINGISHVLIQEGLIDKEFIAKRTENFDAFQATVLAYTPEVVEAITTVPAAKIREAARIIGRSSNMALYYTMGITQHTSGVDNVLSTANLSMLTGNIGKPKGGVNPLRGQNNVQGSCDMGALPDKLTDYLPVADKKVRARFEKAWGVTIPGHKGLTIPRVLDGISEDKVKALFVFGENPMRSDPDISHVKHCLEHLDFLLVQDIFLTETAKMADVVLPGATFAEKNGTFTSTERRVQRIREAVQPVGKSKPDWKILTELMQVMGCDVNYSSPEEIFDEMRSLTPSYAGITYERLEKGGIQWPCPTEDHPGTPILHVDTCMNGLGKFSAIEHKDPAELPDDEYPFMLTTGRVVAHYHTATMTRKCWGLNGLSPEEMLEIHPEDAAEYGLAYGDRVVVATRRGEVVTRIQTTTRVPRGLLFITFHFTESPGNMLTTSAADPVTETAELKVCAARIKKYSVQPAVCNASA</sequence>